<dbReference type="Pfam" id="PF04452">
    <property type="entry name" value="Methyltrans_RNA"/>
    <property type="match status" value="1"/>
</dbReference>
<accession>A0ABT4JV70</accession>
<dbReference type="InterPro" id="IPR029028">
    <property type="entry name" value="Alpha/beta_knot_MTases"/>
</dbReference>
<reference evidence="12" key="1">
    <citation type="submission" date="2022-12" db="EMBL/GenBank/DDBJ databases">
        <title>Marinomonas 15G1-11 sp. nov, isolated from marine algae.</title>
        <authorList>
            <person name="Butt M."/>
            <person name="Choi D.G."/>
            <person name="Kim J.M."/>
            <person name="Lee J.K."/>
            <person name="Baek J.H."/>
            <person name="Jeon C.O."/>
        </authorList>
    </citation>
    <scope>NUCLEOTIDE SEQUENCE</scope>
    <source>
        <strain evidence="12">15G1-11</strain>
    </source>
</reference>
<evidence type="ECO:0000256" key="6">
    <source>
        <dbReference type="ARBA" id="ARBA00022679"/>
    </source>
</evidence>
<keyword evidence="6 10" id="KW-0808">Transferase</keyword>
<keyword evidence="3 10" id="KW-0963">Cytoplasm</keyword>
<protein>
    <recommendedName>
        <fullName evidence="10">Ribosomal RNA small subunit methyltransferase E</fullName>
        <ecNumber evidence="10">2.1.1.193</ecNumber>
    </recommendedName>
</protein>
<dbReference type="PANTHER" id="PTHR30027:SF3">
    <property type="entry name" value="16S RRNA (URACIL(1498)-N(3))-METHYLTRANSFERASE"/>
    <property type="match status" value="1"/>
</dbReference>
<evidence type="ECO:0000313" key="13">
    <source>
        <dbReference type="Proteomes" id="UP001149719"/>
    </source>
</evidence>
<dbReference type="Gene3D" id="3.40.1280.10">
    <property type="match status" value="1"/>
</dbReference>
<dbReference type="PANTHER" id="PTHR30027">
    <property type="entry name" value="RIBOSOMAL RNA SMALL SUBUNIT METHYLTRANSFERASE E"/>
    <property type="match status" value="1"/>
</dbReference>
<dbReference type="EMBL" id="JAPUBN010000016">
    <property type="protein sequence ID" value="MCZ2722111.1"/>
    <property type="molecule type" value="Genomic_DNA"/>
</dbReference>
<dbReference type="InterPro" id="IPR046886">
    <property type="entry name" value="RsmE_MTase_dom"/>
</dbReference>
<name>A0ABT4JV70_9GAMM</name>
<comment type="catalytic activity">
    <reaction evidence="9 10">
        <text>uridine(1498) in 16S rRNA + S-adenosyl-L-methionine = N(3)-methyluridine(1498) in 16S rRNA + S-adenosyl-L-homocysteine + H(+)</text>
        <dbReference type="Rhea" id="RHEA:42920"/>
        <dbReference type="Rhea" id="RHEA-COMP:10283"/>
        <dbReference type="Rhea" id="RHEA-COMP:10284"/>
        <dbReference type="ChEBI" id="CHEBI:15378"/>
        <dbReference type="ChEBI" id="CHEBI:57856"/>
        <dbReference type="ChEBI" id="CHEBI:59789"/>
        <dbReference type="ChEBI" id="CHEBI:65315"/>
        <dbReference type="ChEBI" id="CHEBI:74502"/>
        <dbReference type="EC" id="2.1.1.193"/>
    </reaction>
</comment>
<evidence type="ECO:0000313" key="12">
    <source>
        <dbReference type="EMBL" id="MCZ2722111.1"/>
    </source>
</evidence>
<dbReference type="GO" id="GO:0032259">
    <property type="term" value="P:methylation"/>
    <property type="evidence" value="ECO:0007669"/>
    <property type="project" value="UniProtKB-KW"/>
</dbReference>
<evidence type="ECO:0000259" key="11">
    <source>
        <dbReference type="Pfam" id="PF04452"/>
    </source>
</evidence>
<evidence type="ECO:0000256" key="4">
    <source>
        <dbReference type="ARBA" id="ARBA00022552"/>
    </source>
</evidence>
<evidence type="ECO:0000256" key="8">
    <source>
        <dbReference type="ARBA" id="ARBA00025699"/>
    </source>
</evidence>
<evidence type="ECO:0000256" key="7">
    <source>
        <dbReference type="ARBA" id="ARBA00022691"/>
    </source>
</evidence>
<dbReference type="NCBIfam" id="TIGR00046">
    <property type="entry name" value="RsmE family RNA methyltransferase"/>
    <property type="match status" value="1"/>
</dbReference>
<gene>
    <name evidence="12" type="ORF">O1D97_10740</name>
</gene>
<evidence type="ECO:0000256" key="2">
    <source>
        <dbReference type="ARBA" id="ARBA00005528"/>
    </source>
</evidence>
<dbReference type="CDD" id="cd18084">
    <property type="entry name" value="RsmE-like"/>
    <property type="match status" value="1"/>
</dbReference>
<dbReference type="Proteomes" id="UP001149719">
    <property type="component" value="Unassembled WGS sequence"/>
</dbReference>
<keyword evidence="4 10" id="KW-0698">rRNA processing</keyword>
<keyword evidence="5 10" id="KW-0489">Methyltransferase</keyword>
<dbReference type="GO" id="GO:0008168">
    <property type="term" value="F:methyltransferase activity"/>
    <property type="evidence" value="ECO:0007669"/>
    <property type="project" value="UniProtKB-KW"/>
</dbReference>
<proteinExistence type="inferred from homology"/>
<comment type="caution">
    <text evidence="12">The sequence shown here is derived from an EMBL/GenBank/DDBJ whole genome shotgun (WGS) entry which is preliminary data.</text>
</comment>
<comment type="subcellular location">
    <subcellularLocation>
        <location evidence="1 10">Cytoplasm</location>
    </subcellularLocation>
</comment>
<feature type="domain" description="Ribosomal RNA small subunit methyltransferase E methyltransferase" evidence="11">
    <location>
        <begin position="72"/>
        <end position="196"/>
    </location>
</feature>
<keyword evidence="13" id="KW-1185">Reference proteome</keyword>
<comment type="similarity">
    <text evidence="2 10">Belongs to the RNA methyltransferase RsmE family.</text>
</comment>
<dbReference type="PIRSF" id="PIRSF015601">
    <property type="entry name" value="MTase_slr0722"/>
    <property type="match status" value="1"/>
</dbReference>
<evidence type="ECO:0000256" key="1">
    <source>
        <dbReference type="ARBA" id="ARBA00004496"/>
    </source>
</evidence>
<dbReference type="InterPro" id="IPR029026">
    <property type="entry name" value="tRNA_m1G_MTases_N"/>
</dbReference>
<evidence type="ECO:0000256" key="5">
    <source>
        <dbReference type="ARBA" id="ARBA00022603"/>
    </source>
</evidence>
<organism evidence="12 13">
    <name type="scientific">Marinomonas phaeophyticola</name>
    <dbReference type="NCBI Taxonomy" id="3004091"/>
    <lineage>
        <taxon>Bacteria</taxon>
        <taxon>Pseudomonadati</taxon>
        <taxon>Pseudomonadota</taxon>
        <taxon>Gammaproteobacteria</taxon>
        <taxon>Oceanospirillales</taxon>
        <taxon>Oceanospirillaceae</taxon>
        <taxon>Marinomonas</taxon>
    </lineage>
</organism>
<evidence type="ECO:0000256" key="3">
    <source>
        <dbReference type="ARBA" id="ARBA00022490"/>
    </source>
</evidence>
<evidence type="ECO:0000256" key="9">
    <source>
        <dbReference type="ARBA" id="ARBA00047944"/>
    </source>
</evidence>
<dbReference type="SUPFAM" id="SSF75217">
    <property type="entry name" value="alpha/beta knot"/>
    <property type="match status" value="1"/>
</dbReference>
<keyword evidence="7 10" id="KW-0949">S-adenosyl-L-methionine</keyword>
<dbReference type="EC" id="2.1.1.193" evidence="10"/>
<sequence>MNIVLFDETQKINDDVFQLTEQQSKHIHSVIKMQEGARIRIGLLNGNMGYGTYLGKEAASIEVVSLDQAPPKALPLTLVLALPRPNMLKRTLLNITSMGVKNIVIVNSAKVEKSYWQSPVLEYSNLQGILREGLEQAKDTLLPSLQLIPRFKPFVEDILPRMLSGKRGLLAHPYNASVCPVALTEPSILAIGPEGGGTNLRWKNGVKLVLNKCI</sequence>
<evidence type="ECO:0000256" key="10">
    <source>
        <dbReference type="PIRNR" id="PIRNR015601"/>
    </source>
</evidence>
<dbReference type="InterPro" id="IPR006700">
    <property type="entry name" value="RsmE"/>
</dbReference>
<comment type="function">
    <text evidence="8 10">Specifically methylates the N3 position of the uracil ring of uridine 1498 (m3U1498) in 16S rRNA. Acts on the fully assembled 30S ribosomal subunit.</text>
</comment>